<accession>A0AAV4S2A9</accession>
<dbReference type="Proteomes" id="UP001054945">
    <property type="component" value="Unassembled WGS sequence"/>
</dbReference>
<name>A0AAV4S2A9_CAEEX</name>
<organism evidence="1 2">
    <name type="scientific">Caerostris extrusa</name>
    <name type="common">Bark spider</name>
    <name type="synonym">Caerostris bankana</name>
    <dbReference type="NCBI Taxonomy" id="172846"/>
    <lineage>
        <taxon>Eukaryota</taxon>
        <taxon>Metazoa</taxon>
        <taxon>Ecdysozoa</taxon>
        <taxon>Arthropoda</taxon>
        <taxon>Chelicerata</taxon>
        <taxon>Arachnida</taxon>
        <taxon>Araneae</taxon>
        <taxon>Araneomorphae</taxon>
        <taxon>Entelegynae</taxon>
        <taxon>Araneoidea</taxon>
        <taxon>Araneidae</taxon>
        <taxon>Caerostris</taxon>
    </lineage>
</organism>
<evidence type="ECO:0000313" key="2">
    <source>
        <dbReference type="Proteomes" id="UP001054945"/>
    </source>
</evidence>
<dbReference type="EMBL" id="BPLR01008772">
    <property type="protein sequence ID" value="GIY27099.1"/>
    <property type="molecule type" value="Genomic_DNA"/>
</dbReference>
<keyword evidence="2" id="KW-1185">Reference proteome</keyword>
<reference evidence="1 2" key="1">
    <citation type="submission" date="2021-06" db="EMBL/GenBank/DDBJ databases">
        <title>Caerostris extrusa draft genome.</title>
        <authorList>
            <person name="Kono N."/>
            <person name="Arakawa K."/>
        </authorList>
    </citation>
    <scope>NUCLEOTIDE SEQUENCE [LARGE SCALE GENOMIC DNA]</scope>
</reference>
<evidence type="ECO:0000313" key="1">
    <source>
        <dbReference type="EMBL" id="GIY27099.1"/>
    </source>
</evidence>
<comment type="caution">
    <text evidence="1">The sequence shown here is derived from an EMBL/GenBank/DDBJ whole genome shotgun (WGS) entry which is preliminary data.</text>
</comment>
<protein>
    <submittedName>
        <fullName evidence="1">Uncharacterized protein</fullName>
    </submittedName>
</protein>
<sequence>MLSSLKRKFMLIRIPRLRLSHYNPSSGLLRGWDDVNSRINVSLRNVQQHRTRKAIEGKFREKNQGVFKRTMTKPKKLQVKSQSSYIETIRKTGFSTQPYQPEVSGA</sequence>
<dbReference type="AlphaFoldDB" id="A0AAV4S2A9"/>
<gene>
    <name evidence="1" type="ORF">CEXT_32041</name>
</gene>
<proteinExistence type="predicted"/>